<accession>A0ABZ3CC14</accession>
<keyword evidence="4 8" id="KW-1003">Cell membrane</keyword>
<evidence type="ECO:0000256" key="3">
    <source>
        <dbReference type="ARBA" id="ARBA00022448"/>
    </source>
</evidence>
<protein>
    <recommendedName>
        <fullName evidence="8">Probable membrane transporter protein</fullName>
    </recommendedName>
</protein>
<sequence>MTGLELPLAMIAFLVTASFLAGWVDSIVGGGGLIQLPSLLIGLPADTPVPTISGTNKVPSFLGTSVAALTYLRRVRIAWWGVLPLVAGSAAGSAVGARLTHFLDRAAFTPLVLAALVGVGAYTWRRPQLGLHHRAKHTGWRALALLGAIGLVVGLWDGFIGPGTGSFFLIALVGVMGYEFLSATTYAKLANLTTNLAAIVVLGATGNILWGIALAMGAANLLGGLTGARTALRHGNAFVRRVFLVVIVALGVKLTWDMVAPLVA</sequence>
<name>A0ABZ3CC14_9ACTN</name>
<dbReference type="RefSeq" id="WP_342373253.1">
    <property type="nucleotide sequence ID" value="NZ_CP115965.1"/>
</dbReference>
<dbReference type="Proteomes" id="UP001434337">
    <property type="component" value="Chromosome"/>
</dbReference>
<dbReference type="InterPro" id="IPR052017">
    <property type="entry name" value="TSUP"/>
</dbReference>
<feature type="transmembrane region" description="Helical" evidence="8">
    <location>
        <begin position="238"/>
        <end position="256"/>
    </location>
</feature>
<organism evidence="9 10">
    <name type="scientific">Propioniciclava soli</name>
    <dbReference type="NCBI Taxonomy" id="2775081"/>
    <lineage>
        <taxon>Bacteria</taxon>
        <taxon>Bacillati</taxon>
        <taxon>Actinomycetota</taxon>
        <taxon>Actinomycetes</taxon>
        <taxon>Propionibacteriales</taxon>
        <taxon>Propionibacteriaceae</taxon>
        <taxon>Propioniciclava</taxon>
    </lineage>
</organism>
<comment type="similarity">
    <text evidence="2 8">Belongs to the 4-toluene sulfonate uptake permease (TSUP) (TC 2.A.102) family.</text>
</comment>
<comment type="subcellular location">
    <subcellularLocation>
        <location evidence="1 8">Cell membrane</location>
        <topology evidence="1 8">Multi-pass membrane protein</topology>
    </subcellularLocation>
</comment>
<evidence type="ECO:0000256" key="6">
    <source>
        <dbReference type="ARBA" id="ARBA00022989"/>
    </source>
</evidence>
<evidence type="ECO:0000313" key="10">
    <source>
        <dbReference type="Proteomes" id="UP001434337"/>
    </source>
</evidence>
<feature type="transmembrane region" description="Helical" evidence="8">
    <location>
        <begin position="167"/>
        <end position="189"/>
    </location>
</feature>
<keyword evidence="6 8" id="KW-1133">Transmembrane helix</keyword>
<dbReference type="InterPro" id="IPR002781">
    <property type="entry name" value="TM_pro_TauE-like"/>
</dbReference>
<keyword evidence="10" id="KW-1185">Reference proteome</keyword>
<evidence type="ECO:0000256" key="4">
    <source>
        <dbReference type="ARBA" id="ARBA00022475"/>
    </source>
</evidence>
<feature type="transmembrane region" description="Helical" evidence="8">
    <location>
        <begin position="196"/>
        <end position="218"/>
    </location>
</feature>
<feature type="transmembrane region" description="Helical" evidence="8">
    <location>
        <begin position="142"/>
        <end position="161"/>
    </location>
</feature>
<keyword evidence="7 8" id="KW-0472">Membrane</keyword>
<evidence type="ECO:0000256" key="2">
    <source>
        <dbReference type="ARBA" id="ARBA00009142"/>
    </source>
</evidence>
<evidence type="ECO:0000256" key="7">
    <source>
        <dbReference type="ARBA" id="ARBA00023136"/>
    </source>
</evidence>
<feature type="transmembrane region" description="Helical" evidence="8">
    <location>
        <begin position="6"/>
        <end position="24"/>
    </location>
</feature>
<proteinExistence type="inferred from homology"/>
<evidence type="ECO:0000256" key="8">
    <source>
        <dbReference type="RuleBase" id="RU363041"/>
    </source>
</evidence>
<feature type="transmembrane region" description="Helical" evidence="8">
    <location>
        <begin position="77"/>
        <end position="96"/>
    </location>
</feature>
<dbReference type="EMBL" id="CP115965">
    <property type="protein sequence ID" value="WZW99671.1"/>
    <property type="molecule type" value="Genomic_DNA"/>
</dbReference>
<evidence type="ECO:0000256" key="5">
    <source>
        <dbReference type="ARBA" id="ARBA00022692"/>
    </source>
</evidence>
<keyword evidence="5 8" id="KW-0812">Transmembrane</keyword>
<gene>
    <name evidence="9" type="ORF">PCC79_05610</name>
</gene>
<evidence type="ECO:0000313" key="9">
    <source>
        <dbReference type="EMBL" id="WZW99671.1"/>
    </source>
</evidence>
<dbReference type="Pfam" id="PF01925">
    <property type="entry name" value="TauE"/>
    <property type="match status" value="1"/>
</dbReference>
<reference evidence="9 10" key="1">
    <citation type="journal article" date="2023" name="Environ Microbiome">
        <title>A coral-associated actinobacterium mitigates coral bleaching under heat stress.</title>
        <authorList>
            <person name="Li J."/>
            <person name="Zou Y."/>
            <person name="Li Q."/>
            <person name="Zhang J."/>
            <person name="Bourne D.G."/>
            <person name="Lyu Y."/>
            <person name="Liu C."/>
            <person name="Zhang S."/>
        </authorList>
    </citation>
    <scope>NUCLEOTIDE SEQUENCE [LARGE SCALE GENOMIC DNA]</scope>
    <source>
        <strain evidence="9 10">SCSIO 13291</strain>
    </source>
</reference>
<evidence type="ECO:0000256" key="1">
    <source>
        <dbReference type="ARBA" id="ARBA00004651"/>
    </source>
</evidence>
<feature type="transmembrane region" description="Helical" evidence="8">
    <location>
        <begin position="102"/>
        <end position="122"/>
    </location>
</feature>
<keyword evidence="3" id="KW-0813">Transport</keyword>
<dbReference type="PANTHER" id="PTHR30269">
    <property type="entry name" value="TRANSMEMBRANE PROTEIN YFCA"/>
    <property type="match status" value="1"/>
</dbReference>
<dbReference type="PANTHER" id="PTHR30269:SF0">
    <property type="entry name" value="MEMBRANE TRANSPORTER PROTEIN YFCA-RELATED"/>
    <property type="match status" value="1"/>
</dbReference>